<dbReference type="Gene3D" id="3.30.450.20">
    <property type="entry name" value="PAS domain"/>
    <property type="match status" value="3"/>
</dbReference>
<dbReference type="SMART" id="SM00086">
    <property type="entry name" value="PAC"/>
    <property type="match status" value="3"/>
</dbReference>
<dbReference type="SUPFAM" id="SSF47384">
    <property type="entry name" value="Homodimeric domain of signal transducing histidine kinase"/>
    <property type="match status" value="1"/>
</dbReference>
<feature type="domain" description="PAS" evidence="11">
    <location>
        <begin position="27"/>
        <end position="97"/>
    </location>
</feature>
<dbReference type="PROSITE" id="PS50109">
    <property type="entry name" value="HIS_KIN"/>
    <property type="match status" value="1"/>
</dbReference>
<comment type="caution">
    <text evidence="13">The sequence shown here is derived from an EMBL/GenBank/DDBJ whole genome shotgun (WGS) entry which is preliminary data.</text>
</comment>
<dbReference type="InterPro" id="IPR011006">
    <property type="entry name" value="CheY-like_superfamily"/>
</dbReference>
<evidence type="ECO:0000256" key="6">
    <source>
        <dbReference type="ARBA" id="ARBA00023012"/>
    </source>
</evidence>
<keyword evidence="14" id="KW-1185">Reference proteome</keyword>
<protein>
    <recommendedName>
        <fullName evidence="2">histidine kinase</fullName>
        <ecNumber evidence="2">2.7.13.3</ecNumber>
    </recommendedName>
</protein>
<keyword evidence="4" id="KW-0808">Transferase</keyword>
<dbReference type="InterPro" id="IPR036890">
    <property type="entry name" value="HATPase_C_sf"/>
</dbReference>
<feature type="domain" description="PAC" evidence="12">
    <location>
        <begin position="226"/>
        <end position="284"/>
    </location>
</feature>
<dbReference type="PROSITE" id="PS50112">
    <property type="entry name" value="PAS"/>
    <property type="match status" value="2"/>
</dbReference>
<sequence length="887" mass="101957">MMMNSENITIQTLTETLKQAEAALLESENRFRDLFHLAPIGMAEVSLEGQFLEVNSSFCQFVGYSRKELMRRGFNQITHPHDRDVSMDYFARLIRGEFKQYNLEKRYRHKEGHWIYGILHCYLRLDAAGNPLSVITQVQDITEYKKIEEDLKQQKEYLRLVLDNIPQQVFWKDTNLVFKGCNKKWAEYAQLESPEFVIGKTDYDLFKDSQIAEFYRSQDRRVMASKKPELNVIARKQKPSADGRQIWLDVSRVPMLDADGYVIGIIGVLEDITEQKEIDEKLRLTQFSIDKSIDYVLFTDINARFFYTNEAATKTLGYSRDELLQMQVKDIDPNASENQWSISWENLKQQGSITFESIHQTKTGEQISVEITLSYLEYNHKEYGCAVVRDISERKQAEIALQQAKEAAEAANHSKSEFLARMSHELRTPLNAILGFTQLMNRDLKRKQSVLLQDHQEHLEIISRSGEHLLNLINDVLEMSKIESGRISLNSTSFDLLKLLHCLKDMLELKAKSKGLELEFEIDSDVPQYIQTDESKLRQVLINLLGNAIKFTEKGTVRLRVKTQEFKQPNTLIFEVEDTGFGISPEELNNVFEPFLQTETGRNSQQGTGLGLSISRQFIKLMGGEITVSSQLYQGTCFQFNIKFKAANASQIPSKTVSRQAIGLAANQQTYRILVVDDNWTNRQLVIKLLKPLGFELEEAENGQEAIIMWEKWQPHLIFMDMRMPVMDGYEATQYIKQHLQGQATVIIALTASVFQEDRTVILSAGCDDFVRKPFRVEVLFDKIAKHLGVKFLYEENTTINGCENLPLPQQILLTHPSQLTPEGLAVMPPTWRQDLHQAATKLNQKLVAEVISQIPETHGSLAEMLTQLTNDFRYDVIIELTSNTQK</sequence>
<dbReference type="Proteomes" id="UP001301728">
    <property type="component" value="Unassembled WGS sequence"/>
</dbReference>
<dbReference type="NCBIfam" id="TIGR00229">
    <property type="entry name" value="sensory_box"/>
    <property type="match status" value="3"/>
</dbReference>
<name>A0ABU5TVZ7_9CYAN</name>
<dbReference type="Pfam" id="PF00072">
    <property type="entry name" value="Response_reg"/>
    <property type="match status" value="1"/>
</dbReference>
<dbReference type="Gene3D" id="3.30.565.10">
    <property type="entry name" value="Histidine kinase-like ATPase, C-terminal domain"/>
    <property type="match status" value="1"/>
</dbReference>
<dbReference type="InterPro" id="IPR000700">
    <property type="entry name" value="PAS-assoc_C"/>
</dbReference>
<evidence type="ECO:0000259" key="10">
    <source>
        <dbReference type="PROSITE" id="PS50110"/>
    </source>
</evidence>
<dbReference type="Pfam" id="PF02518">
    <property type="entry name" value="HATPase_c"/>
    <property type="match status" value="1"/>
</dbReference>
<feature type="domain" description="Response regulatory" evidence="10">
    <location>
        <begin position="672"/>
        <end position="788"/>
    </location>
</feature>
<comment type="catalytic activity">
    <reaction evidence="1">
        <text>ATP + protein L-histidine = ADP + protein N-phospho-L-histidine.</text>
        <dbReference type="EC" id="2.7.13.3"/>
    </reaction>
</comment>
<keyword evidence="6" id="KW-0902">Two-component regulatory system</keyword>
<dbReference type="RefSeq" id="WP_323221017.1">
    <property type="nucleotide sequence ID" value="NZ_JAYGHT010000019.1"/>
</dbReference>
<dbReference type="SMART" id="SM00387">
    <property type="entry name" value="HATPase_c"/>
    <property type="match status" value="1"/>
</dbReference>
<dbReference type="CDD" id="cd17546">
    <property type="entry name" value="REC_hyHK_CKI1_RcsC-like"/>
    <property type="match status" value="1"/>
</dbReference>
<evidence type="ECO:0000256" key="7">
    <source>
        <dbReference type="PROSITE-ProRule" id="PRU00169"/>
    </source>
</evidence>
<dbReference type="SMART" id="SM00388">
    <property type="entry name" value="HisKA"/>
    <property type="match status" value="1"/>
</dbReference>
<dbReference type="PRINTS" id="PR00344">
    <property type="entry name" value="BCTRLSENSOR"/>
</dbReference>
<dbReference type="CDD" id="cd16922">
    <property type="entry name" value="HATPase_EvgS-ArcB-TorS-like"/>
    <property type="match status" value="1"/>
</dbReference>
<evidence type="ECO:0000256" key="4">
    <source>
        <dbReference type="ARBA" id="ARBA00022679"/>
    </source>
</evidence>
<feature type="domain" description="PAC" evidence="12">
    <location>
        <begin position="101"/>
        <end position="153"/>
    </location>
</feature>
<dbReference type="InterPro" id="IPR003594">
    <property type="entry name" value="HATPase_dom"/>
</dbReference>
<dbReference type="Gene3D" id="1.10.287.130">
    <property type="match status" value="1"/>
</dbReference>
<dbReference type="SUPFAM" id="SSF55785">
    <property type="entry name" value="PYP-like sensor domain (PAS domain)"/>
    <property type="match status" value="3"/>
</dbReference>
<dbReference type="SUPFAM" id="SSF52172">
    <property type="entry name" value="CheY-like"/>
    <property type="match status" value="1"/>
</dbReference>
<keyword evidence="8" id="KW-0175">Coiled coil</keyword>
<dbReference type="Pfam" id="PF08448">
    <property type="entry name" value="PAS_4"/>
    <property type="match status" value="1"/>
</dbReference>
<evidence type="ECO:0000256" key="8">
    <source>
        <dbReference type="SAM" id="Coils"/>
    </source>
</evidence>
<dbReference type="EMBL" id="JAYGHT010000019">
    <property type="protein sequence ID" value="MEA5518989.1"/>
    <property type="molecule type" value="Genomic_DNA"/>
</dbReference>
<dbReference type="InterPro" id="IPR001610">
    <property type="entry name" value="PAC"/>
</dbReference>
<proteinExistence type="predicted"/>
<dbReference type="SMART" id="SM00448">
    <property type="entry name" value="REC"/>
    <property type="match status" value="1"/>
</dbReference>
<reference evidence="13 14" key="1">
    <citation type="submission" date="2023-12" db="EMBL/GenBank/DDBJ databases">
        <title>Baltic Sea Cyanobacteria.</title>
        <authorList>
            <person name="Delbaje E."/>
            <person name="Fewer D.P."/>
            <person name="Shishido T.K."/>
        </authorList>
    </citation>
    <scope>NUCLEOTIDE SEQUENCE [LARGE SCALE GENOMIC DNA]</scope>
    <source>
        <strain evidence="13 14">CCNP 1315</strain>
    </source>
</reference>
<dbReference type="EC" id="2.7.13.3" evidence="2"/>
<dbReference type="PANTHER" id="PTHR43047:SF72">
    <property type="entry name" value="OSMOSENSING HISTIDINE PROTEIN KINASE SLN1"/>
    <property type="match status" value="1"/>
</dbReference>
<dbReference type="InterPro" id="IPR035965">
    <property type="entry name" value="PAS-like_dom_sf"/>
</dbReference>
<feature type="domain" description="Histidine kinase" evidence="9">
    <location>
        <begin position="421"/>
        <end position="646"/>
    </location>
</feature>
<gene>
    <name evidence="13" type="ORF">VB854_08510</name>
</gene>
<evidence type="ECO:0000259" key="12">
    <source>
        <dbReference type="PROSITE" id="PS50113"/>
    </source>
</evidence>
<dbReference type="PROSITE" id="PS50113">
    <property type="entry name" value="PAC"/>
    <property type="match status" value="2"/>
</dbReference>
<accession>A0ABU5TVZ7</accession>
<evidence type="ECO:0000313" key="14">
    <source>
        <dbReference type="Proteomes" id="UP001301728"/>
    </source>
</evidence>
<evidence type="ECO:0000259" key="9">
    <source>
        <dbReference type="PROSITE" id="PS50109"/>
    </source>
</evidence>
<keyword evidence="3 7" id="KW-0597">Phosphoprotein</keyword>
<dbReference type="InterPro" id="IPR001789">
    <property type="entry name" value="Sig_transdc_resp-reg_receiver"/>
</dbReference>
<dbReference type="Pfam" id="PF08447">
    <property type="entry name" value="PAS_3"/>
    <property type="match status" value="1"/>
</dbReference>
<evidence type="ECO:0000256" key="2">
    <source>
        <dbReference type="ARBA" id="ARBA00012438"/>
    </source>
</evidence>
<dbReference type="InterPro" id="IPR013656">
    <property type="entry name" value="PAS_4"/>
</dbReference>
<dbReference type="InterPro" id="IPR005467">
    <property type="entry name" value="His_kinase_dom"/>
</dbReference>
<dbReference type="InterPro" id="IPR003661">
    <property type="entry name" value="HisK_dim/P_dom"/>
</dbReference>
<feature type="domain" description="PAS" evidence="11">
    <location>
        <begin position="289"/>
        <end position="324"/>
    </location>
</feature>
<organism evidence="13 14">
    <name type="scientific">Limnoraphis robusta CCNP1315</name>
    <dbReference type="NCBI Taxonomy" id="3110306"/>
    <lineage>
        <taxon>Bacteria</taxon>
        <taxon>Bacillati</taxon>
        <taxon>Cyanobacteriota</taxon>
        <taxon>Cyanophyceae</taxon>
        <taxon>Oscillatoriophycideae</taxon>
        <taxon>Oscillatoriales</taxon>
        <taxon>Sirenicapillariaceae</taxon>
        <taxon>Limnoraphis</taxon>
    </lineage>
</organism>
<evidence type="ECO:0000256" key="3">
    <source>
        <dbReference type="ARBA" id="ARBA00022553"/>
    </source>
</evidence>
<feature type="coiled-coil region" evidence="8">
    <location>
        <begin position="3"/>
        <end position="30"/>
    </location>
</feature>
<evidence type="ECO:0000256" key="1">
    <source>
        <dbReference type="ARBA" id="ARBA00000085"/>
    </source>
</evidence>
<evidence type="ECO:0000313" key="13">
    <source>
        <dbReference type="EMBL" id="MEA5518989.1"/>
    </source>
</evidence>
<dbReference type="InterPro" id="IPR013655">
    <property type="entry name" value="PAS_fold_3"/>
</dbReference>
<dbReference type="Gene3D" id="3.40.50.2300">
    <property type="match status" value="1"/>
</dbReference>
<feature type="modified residue" description="4-aspartylphosphate" evidence="7">
    <location>
        <position position="721"/>
    </location>
</feature>
<dbReference type="InterPro" id="IPR004358">
    <property type="entry name" value="Sig_transdc_His_kin-like_C"/>
</dbReference>
<dbReference type="InterPro" id="IPR036097">
    <property type="entry name" value="HisK_dim/P_sf"/>
</dbReference>
<dbReference type="SUPFAM" id="SSF55874">
    <property type="entry name" value="ATPase domain of HSP90 chaperone/DNA topoisomerase II/histidine kinase"/>
    <property type="match status" value="1"/>
</dbReference>
<dbReference type="SMART" id="SM00091">
    <property type="entry name" value="PAS"/>
    <property type="match status" value="3"/>
</dbReference>
<evidence type="ECO:0000259" key="11">
    <source>
        <dbReference type="PROSITE" id="PS50112"/>
    </source>
</evidence>
<dbReference type="CDD" id="cd00082">
    <property type="entry name" value="HisKA"/>
    <property type="match status" value="1"/>
</dbReference>
<dbReference type="Pfam" id="PF00512">
    <property type="entry name" value="HisKA"/>
    <property type="match status" value="1"/>
</dbReference>
<dbReference type="PANTHER" id="PTHR43047">
    <property type="entry name" value="TWO-COMPONENT HISTIDINE PROTEIN KINASE"/>
    <property type="match status" value="1"/>
</dbReference>
<dbReference type="CDD" id="cd00130">
    <property type="entry name" value="PAS"/>
    <property type="match status" value="3"/>
</dbReference>
<evidence type="ECO:0000256" key="5">
    <source>
        <dbReference type="ARBA" id="ARBA00022777"/>
    </source>
</evidence>
<keyword evidence="5" id="KW-0418">Kinase</keyword>
<dbReference type="PROSITE" id="PS50110">
    <property type="entry name" value="RESPONSE_REGULATORY"/>
    <property type="match status" value="1"/>
</dbReference>
<dbReference type="InterPro" id="IPR000014">
    <property type="entry name" value="PAS"/>
</dbReference>
<dbReference type="Pfam" id="PF13426">
    <property type="entry name" value="PAS_9"/>
    <property type="match status" value="1"/>
</dbReference>